<comment type="caution">
    <text evidence="13">The sequence shown here is derived from an EMBL/GenBank/DDBJ whole genome shotgun (WGS) entry which is preliminary data.</text>
</comment>
<comment type="subcellular location">
    <subcellularLocation>
        <location evidence="1">Membrane</location>
        <topology evidence="1">Single-pass type II membrane protein</topology>
    </subcellularLocation>
</comment>
<keyword evidence="2 11" id="KW-0812">Transmembrane</keyword>
<gene>
    <name evidence="13" type="ORF">DR999_PMT01623</name>
</gene>
<evidence type="ECO:0000256" key="11">
    <source>
        <dbReference type="SAM" id="Phobius"/>
    </source>
</evidence>
<evidence type="ECO:0000256" key="9">
    <source>
        <dbReference type="PROSITE-ProRule" id="PRU00196"/>
    </source>
</evidence>
<dbReference type="OrthoDB" id="9423013at2759"/>
<reference evidence="13 14" key="2">
    <citation type="submission" date="2019-04" db="EMBL/GenBank/DDBJ databases">
        <title>The genome sequence of big-headed turtle.</title>
        <authorList>
            <person name="Gong S."/>
        </authorList>
    </citation>
    <scope>NUCLEOTIDE SEQUENCE [LARGE SCALE GENOMIC DNA]</scope>
    <source>
        <strain evidence="13">DO16091913</strain>
        <tissue evidence="13">Muscle</tissue>
    </source>
</reference>
<organism evidence="13 14">
    <name type="scientific">Platysternon megacephalum</name>
    <name type="common">big-headed turtle</name>
    <dbReference type="NCBI Taxonomy" id="55544"/>
    <lineage>
        <taxon>Eukaryota</taxon>
        <taxon>Metazoa</taxon>
        <taxon>Chordata</taxon>
        <taxon>Craniata</taxon>
        <taxon>Vertebrata</taxon>
        <taxon>Euteleostomi</taxon>
        <taxon>Archelosauria</taxon>
        <taxon>Testudinata</taxon>
        <taxon>Testudines</taxon>
        <taxon>Cryptodira</taxon>
        <taxon>Durocryptodira</taxon>
        <taxon>Testudinoidea</taxon>
        <taxon>Platysternidae</taxon>
        <taxon>Platysternon</taxon>
    </lineage>
</organism>
<evidence type="ECO:0000256" key="10">
    <source>
        <dbReference type="SAM" id="MobiDB-lite"/>
    </source>
</evidence>
<dbReference type="GO" id="GO:0005886">
    <property type="term" value="C:plasma membrane"/>
    <property type="evidence" value="ECO:0007669"/>
    <property type="project" value="TreeGrafter"/>
</dbReference>
<keyword evidence="8" id="KW-0325">Glycoprotein</keyword>
<dbReference type="PROSITE" id="PS00420">
    <property type="entry name" value="SRCR_1"/>
    <property type="match status" value="1"/>
</dbReference>
<evidence type="ECO:0000256" key="3">
    <source>
        <dbReference type="ARBA" id="ARBA00022968"/>
    </source>
</evidence>
<keyword evidence="3" id="KW-0735">Signal-anchor</keyword>
<dbReference type="GO" id="GO:0005044">
    <property type="term" value="F:scavenger receptor activity"/>
    <property type="evidence" value="ECO:0007669"/>
    <property type="project" value="InterPro"/>
</dbReference>
<evidence type="ECO:0000313" key="14">
    <source>
        <dbReference type="Proteomes" id="UP000297703"/>
    </source>
</evidence>
<dbReference type="Pfam" id="PF01391">
    <property type="entry name" value="Collagen"/>
    <property type="match status" value="1"/>
</dbReference>
<dbReference type="GO" id="GO:0031638">
    <property type="term" value="P:zymogen activation"/>
    <property type="evidence" value="ECO:0007669"/>
    <property type="project" value="TreeGrafter"/>
</dbReference>
<keyword evidence="4 11" id="KW-1133">Transmembrane helix</keyword>
<feature type="transmembrane region" description="Helical" evidence="11">
    <location>
        <begin position="49"/>
        <end position="73"/>
    </location>
</feature>
<evidence type="ECO:0000313" key="13">
    <source>
        <dbReference type="EMBL" id="TFK14917.1"/>
    </source>
</evidence>
<keyword evidence="7" id="KW-0675">Receptor</keyword>
<evidence type="ECO:0000256" key="8">
    <source>
        <dbReference type="ARBA" id="ARBA00023180"/>
    </source>
</evidence>
<evidence type="ECO:0000256" key="4">
    <source>
        <dbReference type="ARBA" id="ARBA00022989"/>
    </source>
</evidence>
<name>A0A4D9EVY5_9SAUR</name>
<dbReference type="AlphaFoldDB" id="A0A4D9EVY5"/>
<dbReference type="InterPro" id="IPR008160">
    <property type="entry name" value="Collagen"/>
</dbReference>
<feature type="disulfide bond" evidence="9">
    <location>
        <begin position="392"/>
        <end position="453"/>
    </location>
</feature>
<dbReference type="GO" id="GO:0004252">
    <property type="term" value="F:serine-type endopeptidase activity"/>
    <property type="evidence" value="ECO:0007669"/>
    <property type="project" value="TreeGrafter"/>
</dbReference>
<keyword evidence="14" id="KW-1185">Reference proteome</keyword>
<evidence type="ECO:0000256" key="5">
    <source>
        <dbReference type="ARBA" id="ARBA00023136"/>
    </source>
</evidence>
<dbReference type="GO" id="GO:0006898">
    <property type="term" value="P:receptor-mediated endocytosis"/>
    <property type="evidence" value="ECO:0007669"/>
    <property type="project" value="InterPro"/>
</dbReference>
<dbReference type="InterPro" id="IPR036772">
    <property type="entry name" value="SRCR-like_dom_sf"/>
</dbReference>
<dbReference type="PANTHER" id="PTHR48071:SF16">
    <property type="entry name" value="MACROPHAGE SCAVENGER RECEPTOR TYPES I AND II"/>
    <property type="match status" value="1"/>
</dbReference>
<dbReference type="PRINTS" id="PR01408">
    <property type="entry name" value="MACSCAVRCPTR"/>
</dbReference>
<feature type="disulfide bond" evidence="9">
    <location>
        <begin position="423"/>
        <end position="433"/>
    </location>
</feature>
<feature type="region of interest" description="Disordered" evidence="10">
    <location>
        <begin position="274"/>
        <end position="345"/>
    </location>
</feature>
<feature type="compositionally biased region" description="Basic and acidic residues" evidence="10">
    <location>
        <begin position="282"/>
        <end position="291"/>
    </location>
</feature>
<evidence type="ECO:0000256" key="1">
    <source>
        <dbReference type="ARBA" id="ARBA00004606"/>
    </source>
</evidence>
<dbReference type="Pfam" id="PF03523">
    <property type="entry name" value="Macscav_rec"/>
    <property type="match status" value="1"/>
</dbReference>
<dbReference type="Proteomes" id="UP000297703">
    <property type="component" value="Unassembled WGS sequence"/>
</dbReference>
<dbReference type="PRINTS" id="PR00258">
    <property type="entry name" value="SPERACTRCPTR"/>
</dbReference>
<reference evidence="13 14" key="1">
    <citation type="submission" date="2019-04" db="EMBL/GenBank/DDBJ databases">
        <title>Draft genome of the big-headed turtle Platysternon megacephalum.</title>
        <authorList>
            <person name="Gong S."/>
        </authorList>
    </citation>
    <scope>NUCLEOTIDE SEQUENCE [LARGE SCALE GENOMIC DNA]</scope>
    <source>
        <strain evidence="13">DO16091913</strain>
        <tissue evidence="13">Muscle</tissue>
    </source>
</reference>
<dbReference type="Gene3D" id="3.10.250.10">
    <property type="entry name" value="SRCR-like domain"/>
    <property type="match status" value="1"/>
</dbReference>
<evidence type="ECO:0000256" key="2">
    <source>
        <dbReference type="ARBA" id="ARBA00022692"/>
    </source>
</evidence>
<dbReference type="EMBL" id="QXTE01000007">
    <property type="protein sequence ID" value="TFK14917.1"/>
    <property type="molecule type" value="Genomic_DNA"/>
</dbReference>
<dbReference type="PROSITE" id="PS50287">
    <property type="entry name" value="SRCR_2"/>
    <property type="match status" value="1"/>
</dbReference>
<proteinExistence type="predicted"/>
<evidence type="ECO:0000259" key="12">
    <source>
        <dbReference type="PROSITE" id="PS50287"/>
    </source>
</evidence>
<feature type="disulfide bond" evidence="9">
    <location>
        <begin position="379"/>
        <end position="443"/>
    </location>
</feature>
<feature type="domain" description="SRCR" evidence="12">
    <location>
        <begin position="354"/>
        <end position="454"/>
    </location>
</feature>
<accession>A0A4D9EVY5</accession>
<evidence type="ECO:0000256" key="7">
    <source>
        <dbReference type="ARBA" id="ARBA00023170"/>
    </source>
</evidence>
<dbReference type="STRING" id="55544.A0A4D9EVY5"/>
<protein>
    <submittedName>
        <fullName evidence="13">Kv channel-interacting protein 1</fullName>
    </submittedName>
</protein>
<dbReference type="InterPro" id="IPR001190">
    <property type="entry name" value="SRCR"/>
</dbReference>
<evidence type="ECO:0000256" key="6">
    <source>
        <dbReference type="ARBA" id="ARBA00023157"/>
    </source>
</evidence>
<keyword evidence="6 9" id="KW-1015">Disulfide bond</keyword>
<sequence>MASCEEDHSDGIFCTDRHSDCVKFETLSEKALLPLRPKKVTDIQGKQKCFMLALSVLYLLVFSIVFVIIRLAVHVSEMEKNLKNDTNLVSENNIQRCFNGDSPGKAREGKEEQREIIIAHTEALHQIAKEISELKTNLHQKSEHFRNLSTATEQKLWEVGLQINTAALAMQVFRRLIEDIQISFRFLNLTLADVQSAAEDRNSKYTGVFLKQREDITNLWDHWHNTSATIVTIKQQQSNLEQEIKGEVKLLNNVTNDLRLKDWEHSVALRNITLVQGPPGPKGEKGDKGVRGDQGVEGVHGLRGFPGAKGEVGRQGQPGNPGQKGSKGIPGPKGEKGEKGGSSSTIAISPASRIQLVGGHVPNEGRVEIFHAGEWGTICDDHWDIHDGAVVCKSLGYAAASGIHSDAYFGQGTGRIWMDEVLCFGYETSVENCMFKGWGVTDCKHNEDAGVTCKV</sequence>
<dbReference type="FunFam" id="3.10.250.10:FF:000011">
    <property type="entry name" value="Scavenger receptor class A member 5"/>
    <property type="match status" value="1"/>
</dbReference>
<feature type="compositionally biased region" description="Low complexity" evidence="10">
    <location>
        <begin position="321"/>
        <end position="332"/>
    </location>
</feature>
<dbReference type="SMART" id="SM00202">
    <property type="entry name" value="SR"/>
    <property type="match status" value="1"/>
</dbReference>
<dbReference type="InterPro" id="IPR003543">
    <property type="entry name" value="SR-AI/II"/>
</dbReference>
<dbReference type="Pfam" id="PF00530">
    <property type="entry name" value="SRCR"/>
    <property type="match status" value="1"/>
</dbReference>
<dbReference type="PANTHER" id="PTHR48071">
    <property type="entry name" value="SRCR DOMAIN-CONTAINING PROTEIN"/>
    <property type="match status" value="1"/>
</dbReference>
<dbReference type="SUPFAM" id="SSF56487">
    <property type="entry name" value="SRCR-like"/>
    <property type="match status" value="1"/>
</dbReference>
<keyword evidence="5 11" id="KW-0472">Membrane</keyword>